<evidence type="ECO:0000313" key="4">
    <source>
        <dbReference type="Proteomes" id="UP000002051"/>
    </source>
</evidence>
<dbReference type="EMBL" id="CM001221">
    <property type="protein sequence ID" value="AES96529.1"/>
    <property type="molecule type" value="Genomic_DNA"/>
</dbReference>
<sequence>MAVTMKTRACRGVFVLRSFTLVLIASALLKINDAKECDEFYVVREGDTFYSIAEKCNDPFILLSNPHVRDPQDI</sequence>
<dbReference type="InterPro" id="IPR018392">
    <property type="entry name" value="LysM"/>
</dbReference>
<dbReference type="CDD" id="cd00118">
    <property type="entry name" value="LysM"/>
    <property type="match status" value="1"/>
</dbReference>
<dbReference type="HOGENOM" id="CLU_2726018_0_0_1"/>
<dbReference type="OMA" id="KEWPCEE"/>
<dbReference type="InterPro" id="IPR036779">
    <property type="entry name" value="LysM_dom_sf"/>
</dbReference>
<keyword evidence="4" id="KW-1185">Reference proteome</keyword>
<feature type="chain" id="PRO_5014573468" evidence="1">
    <location>
        <begin position="35"/>
        <end position="74"/>
    </location>
</feature>
<keyword evidence="1" id="KW-0732">Signal</keyword>
<name>G7K9Q8_MEDTR</name>
<dbReference type="PANTHER" id="PTHR33648:SF44">
    <property type="entry name" value="PROTEIN, PUTATIVE-RELATED"/>
    <property type="match status" value="1"/>
</dbReference>
<organism evidence="2 4">
    <name type="scientific">Medicago truncatula</name>
    <name type="common">Barrel medic</name>
    <name type="synonym">Medicago tribuloides</name>
    <dbReference type="NCBI Taxonomy" id="3880"/>
    <lineage>
        <taxon>Eukaryota</taxon>
        <taxon>Viridiplantae</taxon>
        <taxon>Streptophyta</taxon>
        <taxon>Embryophyta</taxon>
        <taxon>Tracheophyta</taxon>
        <taxon>Spermatophyta</taxon>
        <taxon>Magnoliopsida</taxon>
        <taxon>eudicotyledons</taxon>
        <taxon>Gunneridae</taxon>
        <taxon>Pentapetalae</taxon>
        <taxon>rosids</taxon>
        <taxon>fabids</taxon>
        <taxon>Fabales</taxon>
        <taxon>Fabaceae</taxon>
        <taxon>Papilionoideae</taxon>
        <taxon>50 kb inversion clade</taxon>
        <taxon>NPAAA clade</taxon>
        <taxon>Hologalegina</taxon>
        <taxon>IRL clade</taxon>
        <taxon>Trifolieae</taxon>
        <taxon>Medicago</taxon>
    </lineage>
</organism>
<dbReference type="Proteomes" id="UP000002051">
    <property type="component" value="Chromosome 5"/>
</dbReference>
<reference evidence="2 4" key="1">
    <citation type="journal article" date="2011" name="Nature">
        <title>The Medicago genome provides insight into the evolution of rhizobial symbioses.</title>
        <authorList>
            <person name="Young N.D."/>
            <person name="Debelle F."/>
            <person name="Oldroyd G.E."/>
            <person name="Geurts R."/>
            <person name="Cannon S.B."/>
            <person name="Udvardi M.K."/>
            <person name="Benedito V.A."/>
            <person name="Mayer K.F."/>
            <person name="Gouzy J."/>
            <person name="Schoof H."/>
            <person name="Van de Peer Y."/>
            <person name="Proost S."/>
            <person name="Cook D.R."/>
            <person name="Meyers B.C."/>
            <person name="Spannagl M."/>
            <person name="Cheung F."/>
            <person name="De Mita S."/>
            <person name="Krishnakumar V."/>
            <person name="Gundlach H."/>
            <person name="Zhou S."/>
            <person name="Mudge J."/>
            <person name="Bharti A.K."/>
            <person name="Murray J.D."/>
            <person name="Naoumkina M.A."/>
            <person name="Rosen B."/>
            <person name="Silverstein K.A."/>
            <person name="Tang H."/>
            <person name="Rombauts S."/>
            <person name="Zhao P.X."/>
            <person name="Zhou P."/>
            <person name="Barbe V."/>
            <person name="Bardou P."/>
            <person name="Bechner M."/>
            <person name="Bellec A."/>
            <person name="Berger A."/>
            <person name="Berges H."/>
            <person name="Bidwell S."/>
            <person name="Bisseling T."/>
            <person name="Choisne N."/>
            <person name="Couloux A."/>
            <person name="Denny R."/>
            <person name="Deshpande S."/>
            <person name="Dai X."/>
            <person name="Doyle J.J."/>
            <person name="Dudez A.M."/>
            <person name="Farmer A.D."/>
            <person name="Fouteau S."/>
            <person name="Franken C."/>
            <person name="Gibelin C."/>
            <person name="Gish J."/>
            <person name="Goldstein S."/>
            <person name="Gonzalez A.J."/>
            <person name="Green P.J."/>
            <person name="Hallab A."/>
            <person name="Hartog M."/>
            <person name="Hua A."/>
            <person name="Humphray S.J."/>
            <person name="Jeong D.H."/>
            <person name="Jing Y."/>
            <person name="Jocker A."/>
            <person name="Kenton S.M."/>
            <person name="Kim D.J."/>
            <person name="Klee K."/>
            <person name="Lai H."/>
            <person name="Lang C."/>
            <person name="Lin S."/>
            <person name="Macmil S.L."/>
            <person name="Magdelenat G."/>
            <person name="Matthews L."/>
            <person name="McCorrison J."/>
            <person name="Monaghan E.L."/>
            <person name="Mun J.H."/>
            <person name="Najar F.Z."/>
            <person name="Nicholson C."/>
            <person name="Noirot C."/>
            <person name="O'Bleness M."/>
            <person name="Paule C.R."/>
            <person name="Poulain J."/>
            <person name="Prion F."/>
            <person name="Qin B."/>
            <person name="Qu C."/>
            <person name="Retzel E.F."/>
            <person name="Riddle C."/>
            <person name="Sallet E."/>
            <person name="Samain S."/>
            <person name="Samson N."/>
            <person name="Sanders I."/>
            <person name="Saurat O."/>
            <person name="Scarpelli C."/>
            <person name="Schiex T."/>
            <person name="Segurens B."/>
            <person name="Severin A.J."/>
            <person name="Sherrier D.J."/>
            <person name="Shi R."/>
            <person name="Sims S."/>
            <person name="Singer S.R."/>
            <person name="Sinharoy S."/>
            <person name="Sterck L."/>
            <person name="Viollet A."/>
            <person name="Wang B.B."/>
            <person name="Wang K."/>
            <person name="Wang M."/>
            <person name="Wang X."/>
            <person name="Warfsmann J."/>
            <person name="Weissenbach J."/>
            <person name="White D.D."/>
            <person name="White J.D."/>
            <person name="Wiley G.B."/>
            <person name="Wincker P."/>
            <person name="Xing Y."/>
            <person name="Yang L."/>
            <person name="Yao Z."/>
            <person name="Ying F."/>
            <person name="Zhai J."/>
            <person name="Zhou L."/>
            <person name="Zuber A."/>
            <person name="Denarie J."/>
            <person name="Dixon R.A."/>
            <person name="May G.D."/>
            <person name="Schwartz D.C."/>
            <person name="Rogers J."/>
            <person name="Quetier F."/>
            <person name="Town C.D."/>
            <person name="Roe B.A."/>
        </authorList>
    </citation>
    <scope>NUCLEOTIDE SEQUENCE [LARGE SCALE GENOMIC DNA]</scope>
    <source>
        <strain evidence="2">A17</strain>
        <strain evidence="3 4">cv. Jemalong A17</strain>
    </source>
</reference>
<accession>G7K9Q8</accession>
<dbReference type="PaxDb" id="3880-AES96529"/>
<evidence type="ECO:0000313" key="2">
    <source>
        <dbReference type="EMBL" id="AES96529.1"/>
    </source>
</evidence>
<reference evidence="3" key="3">
    <citation type="submission" date="2015-04" db="UniProtKB">
        <authorList>
            <consortium name="EnsemblPlants"/>
        </authorList>
    </citation>
    <scope>IDENTIFICATION</scope>
    <source>
        <strain evidence="3">cv. Jemalong A17</strain>
    </source>
</reference>
<evidence type="ECO:0000256" key="1">
    <source>
        <dbReference type="SAM" id="SignalP"/>
    </source>
</evidence>
<dbReference type="STRING" id="3880.G7K9Q8"/>
<feature type="signal peptide" evidence="1">
    <location>
        <begin position="1"/>
        <end position="34"/>
    </location>
</feature>
<gene>
    <name evidence="2" type="ordered locus">MTR_5g038200</name>
</gene>
<dbReference type="EnsemblPlants" id="AES96529">
    <property type="protein sequence ID" value="AES96529"/>
    <property type="gene ID" value="MTR_5g038200"/>
</dbReference>
<evidence type="ECO:0000313" key="3">
    <source>
        <dbReference type="EnsemblPlants" id="AES96529"/>
    </source>
</evidence>
<dbReference type="AlphaFoldDB" id="G7K9Q8"/>
<dbReference type="Gene3D" id="3.10.350.10">
    <property type="entry name" value="LysM domain"/>
    <property type="match status" value="1"/>
</dbReference>
<dbReference type="PANTHER" id="PTHR33648">
    <property type="entry name" value="EMBRYO SAC 1"/>
    <property type="match status" value="1"/>
</dbReference>
<reference evidence="2 4" key="2">
    <citation type="journal article" date="2014" name="BMC Genomics">
        <title>An improved genome release (version Mt4.0) for the model legume Medicago truncatula.</title>
        <authorList>
            <person name="Tang H."/>
            <person name="Krishnakumar V."/>
            <person name="Bidwell S."/>
            <person name="Rosen B."/>
            <person name="Chan A."/>
            <person name="Zhou S."/>
            <person name="Gentzbittel L."/>
            <person name="Childs K.L."/>
            <person name="Yandell M."/>
            <person name="Gundlach H."/>
            <person name="Mayer K.F."/>
            <person name="Schwartz D.C."/>
            <person name="Town C.D."/>
        </authorList>
    </citation>
    <scope>GENOME REANNOTATION</scope>
    <source>
        <strain evidence="3 4">cv. Jemalong A17</strain>
    </source>
</reference>
<proteinExistence type="predicted"/>
<protein>
    <submittedName>
        <fullName evidence="2">Carbohydrate-binding module family 50 protein</fullName>
    </submittedName>
</protein>